<reference evidence="3" key="1">
    <citation type="journal article" date="2019" name="Int. J. Syst. Evol. Microbiol.">
        <title>The Global Catalogue of Microorganisms (GCM) 10K type strain sequencing project: providing services to taxonomists for standard genome sequencing and annotation.</title>
        <authorList>
            <consortium name="The Broad Institute Genomics Platform"/>
            <consortium name="The Broad Institute Genome Sequencing Center for Infectious Disease"/>
            <person name="Wu L."/>
            <person name="Ma J."/>
        </authorList>
    </citation>
    <scope>NUCLEOTIDE SEQUENCE [LARGE SCALE GENOMIC DNA]</scope>
    <source>
        <strain evidence="3">CCUG 55608</strain>
    </source>
</reference>
<feature type="region of interest" description="Disordered" evidence="1">
    <location>
        <begin position="1"/>
        <end position="156"/>
    </location>
</feature>
<dbReference type="EMBL" id="JBHTLP010000002">
    <property type="protein sequence ID" value="MFD1140673.1"/>
    <property type="molecule type" value="Genomic_DNA"/>
</dbReference>
<feature type="compositionally biased region" description="Basic and acidic residues" evidence="1">
    <location>
        <begin position="31"/>
        <end position="45"/>
    </location>
</feature>
<organism evidence="2 3">
    <name type="scientific">Larkinella insperata</name>
    <dbReference type="NCBI Taxonomy" id="332158"/>
    <lineage>
        <taxon>Bacteria</taxon>
        <taxon>Pseudomonadati</taxon>
        <taxon>Bacteroidota</taxon>
        <taxon>Cytophagia</taxon>
        <taxon>Cytophagales</taxon>
        <taxon>Spirosomataceae</taxon>
        <taxon>Larkinella</taxon>
    </lineage>
</organism>
<proteinExistence type="predicted"/>
<accession>A0ABW3Q5D8</accession>
<gene>
    <name evidence="2" type="ORF">ACFQ4C_06125</name>
</gene>
<sequence>MEKDKQINEEDIAAIDNRHRHDQEDSANAIDSREITGGEDGRNDRFMGSTDMDSGNGLLRFNDSDDQNNSPAEDITEEGQKSVVSSGPTTNSSMVEVTTHGPDDYASAADVPVPNAQEEAKEQEEDELEPEVDQSEENTEDEVAQTGTATEHKPVY</sequence>
<name>A0ABW3Q5D8_9BACT</name>
<feature type="compositionally biased region" description="Polar residues" evidence="1">
    <location>
        <begin position="82"/>
        <end position="96"/>
    </location>
</feature>
<dbReference type="Proteomes" id="UP001597116">
    <property type="component" value="Unassembled WGS sequence"/>
</dbReference>
<protein>
    <submittedName>
        <fullName evidence="2">Uncharacterized protein</fullName>
    </submittedName>
</protein>
<comment type="caution">
    <text evidence="2">The sequence shown here is derived from an EMBL/GenBank/DDBJ whole genome shotgun (WGS) entry which is preliminary data.</text>
</comment>
<feature type="compositionally biased region" description="Acidic residues" evidence="1">
    <location>
        <begin position="121"/>
        <end position="143"/>
    </location>
</feature>
<dbReference type="RefSeq" id="WP_265989217.1">
    <property type="nucleotide sequence ID" value="NZ_CP110973.1"/>
</dbReference>
<evidence type="ECO:0000313" key="3">
    <source>
        <dbReference type="Proteomes" id="UP001597116"/>
    </source>
</evidence>
<evidence type="ECO:0000313" key="2">
    <source>
        <dbReference type="EMBL" id="MFD1140673.1"/>
    </source>
</evidence>
<keyword evidence="3" id="KW-1185">Reference proteome</keyword>
<evidence type="ECO:0000256" key="1">
    <source>
        <dbReference type="SAM" id="MobiDB-lite"/>
    </source>
</evidence>